<dbReference type="GO" id="GO:0004867">
    <property type="term" value="F:serine-type endopeptidase inhibitor activity"/>
    <property type="evidence" value="ECO:0007669"/>
    <property type="project" value="UniProtKB-KW"/>
</dbReference>
<evidence type="ECO:0000313" key="4">
    <source>
        <dbReference type="EMBL" id="KII67749.1"/>
    </source>
</evidence>
<feature type="chain" id="PRO_5002162655" description="BPTI/Kunitz inhibitor domain-containing protein" evidence="3">
    <location>
        <begin position="19"/>
        <end position="156"/>
    </location>
</feature>
<name>A0A0C2IQL8_THEKT</name>
<protein>
    <recommendedName>
        <fullName evidence="6">BPTI/Kunitz inhibitor domain-containing protein</fullName>
    </recommendedName>
</protein>
<keyword evidence="1" id="KW-0646">Protease inhibitor</keyword>
<dbReference type="AlphaFoldDB" id="A0A0C2IQL8"/>
<dbReference type="Proteomes" id="UP000031668">
    <property type="component" value="Unassembled WGS sequence"/>
</dbReference>
<evidence type="ECO:0000256" key="3">
    <source>
        <dbReference type="SAM" id="SignalP"/>
    </source>
</evidence>
<organism evidence="4 5">
    <name type="scientific">Thelohanellus kitauei</name>
    <name type="common">Myxosporean</name>
    <dbReference type="NCBI Taxonomy" id="669202"/>
    <lineage>
        <taxon>Eukaryota</taxon>
        <taxon>Metazoa</taxon>
        <taxon>Cnidaria</taxon>
        <taxon>Myxozoa</taxon>
        <taxon>Myxosporea</taxon>
        <taxon>Bivalvulida</taxon>
        <taxon>Platysporina</taxon>
        <taxon>Myxobolidae</taxon>
        <taxon>Thelohanellus</taxon>
    </lineage>
</organism>
<evidence type="ECO:0000256" key="1">
    <source>
        <dbReference type="ARBA" id="ARBA00022690"/>
    </source>
</evidence>
<keyword evidence="5" id="KW-1185">Reference proteome</keyword>
<accession>A0A0C2IQL8</accession>
<evidence type="ECO:0000313" key="5">
    <source>
        <dbReference type="Proteomes" id="UP000031668"/>
    </source>
</evidence>
<reference evidence="4 5" key="1">
    <citation type="journal article" date="2014" name="Genome Biol. Evol.">
        <title>The genome of the myxosporean Thelohanellus kitauei shows adaptations to nutrient acquisition within its fish host.</title>
        <authorList>
            <person name="Yang Y."/>
            <person name="Xiong J."/>
            <person name="Zhou Z."/>
            <person name="Huo F."/>
            <person name="Miao W."/>
            <person name="Ran C."/>
            <person name="Liu Y."/>
            <person name="Zhang J."/>
            <person name="Feng J."/>
            <person name="Wang M."/>
            <person name="Wang M."/>
            <person name="Wang L."/>
            <person name="Yao B."/>
        </authorList>
    </citation>
    <scope>NUCLEOTIDE SEQUENCE [LARGE SCALE GENOMIC DNA]</scope>
    <source>
        <strain evidence="4">Wuqing</strain>
    </source>
</reference>
<sequence length="156" mass="18204">MIGPISIIFLLFVGYINTLEVPPKCMDSPKGNYDTDCEDNITSYYFDIETKKCKKLETCEKVHHPSVFENLFECKLECYSIAWVKTPDCLIDWGMPNYGKDMFPKARYMAFNPRIGYCLSYIEIPGYSEPKLFDDWEDCFLYCHTESEAFKVSTPK</sequence>
<proteinExistence type="predicted"/>
<evidence type="ECO:0000256" key="2">
    <source>
        <dbReference type="ARBA" id="ARBA00022900"/>
    </source>
</evidence>
<keyword evidence="3" id="KW-0732">Signal</keyword>
<feature type="signal peptide" evidence="3">
    <location>
        <begin position="1"/>
        <end position="18"/>
    </location>
</feature>
<gene>
    <name evidence="4" type="ORF">RF11_11571</name>
</gene>
<evidence type="ECO:0008006" key="6">
    <source>
        <dbReference type="Google" id="ProtNLM"/>
    </source>
</evidence>
<keyword evidence="2" id="KW-0722">Serine protease inhibitor</keyword>
<dbReference type="SUPFAM" id="SSF57362">
    <property type="entry name" value="BPTI-like"/>
    <property type="match status" value="1"/>
</dbReference>
<comment type="caution">
    <text evidence="4">The sequence shown here is derived from an EMBL/GenBank/DDBJ whole genome shotgun (WGS) entry which is preliminary data.</text>
</comment>
<dbReference type="EMBL" id="JWZT01003100">
    <property type="protein sequence ID" value="KII67749.1"/>
    <property type="molecule type" value="Genomic_DNA"/>
</dbReference>
<dbReference type="InterPro" id="IPR036880">
    <property type="entry name" value="Kunitz_BPTI_sf"/>
</dbReference>
<dbReference type="OrthoDB" id="5950222at2759"/>